<dbReference type="GO" id="GO:0005634">
    <property type="term" value="C:nucleus"/>
    <property type="evidence" value="ECO:0007669"/>
    <property type="project" value="UniProtKB-SubCell"/>
</dbReference>
<evidence type="ECO:0000256" key="15">
    <source>
        <dbReference type="ARBA" id="ARBA00023306"/>
    </source>
</evidence>
<evidence type="ECO:0000256" key="5">
    <source>
        <dbReference type="ARBA" id="ARBA00022448"/>
    </source>
</evidence>
<dbReference type="RefSeq" id="XP_024129513.1">
    <property type="nucleotide sequence ID" value="XM_024273745.2"/>
</dbReference>
<evidence type="ECO:0000256" key="1">
    <source>
        <dbReference type="ARBA" id="ARBA00004123"/>
    </source>
</evidence>
<dbReference type="PANTHER" id="PTHR13222:SF1">
    <property type="entry name" value="RB1-INDUCIBLE COILED-COIL PROTEIN 1"/>
    <property type="match status" value="1"/>
</dbReference>
<feature type="compositionally biased region" description="Polar residues" evidence="20">
    <location>
        <begin position="636"/>
        <end position="649"/>
    </location>
</feature>
<evidence type="ECO:0000256" key="20">
    <source>
        <dbReference type="SAM" id="MobiDB-lite"/>
    </source>
</evidence>
<keyword evidence="10" id="KW-0805">Transcription regulation</keyword>
<evidence type="ECO:0000256" key="12">
    <source>
        <dbReference type="ARBA" id="ARBA00023163"/>
    </source>
</evidence>
<dbReference type="GO" id="GO:0060090">
    <property type="term" value="F:molecular adaptor activity"/>
    <property type="evidence" value="ECO:0007669"/>
    <property type="project" value="TreeGrafter"/>
</dbReference>
<dbReference type="GO" id="GO:0005764">
    <property type="term" value="C:lysosome"/>
    <property type="evidence" value="ECO:0007669"/>
    <property type="project" value="UniProtKB-SubCell"/>
</dbReference>
<evidence type="ECO:0000259" key="22">
    <source>
        <dbReference type="Pfam" id="PF10377"/>
    </source>
</evidence>
<feature type="coiled-coil region" evidence="19">
    <location>
        <begin position="1462"/>
        <end position="1489"/>
    </location>
</feature>
<feature type="compositionally biased region" description="Low complexity" evidence="20">
    <location>
        <begin position="650"/>
        <end position="659"/>
    </location>
</feature>
<keyword evidence="6" id="KW-0963">Cytoplasm</keyword>
<evidence type="ECO:0000256" key="4">
    <source>
        <dbReference type="ARBA" id="ARBA00004514"/>
    </source>
</evidence>
<dbReference type="GO" id="GO:0034045">
    <property type="term" value="C:phagophore assembly site membrane"/>
    <property type="evidence" value="ECO:0007669"/>
    <property type="project" value="TreeGrafter"/>
</dbReference>
<dbReference type="Proteomes" id="UP000261560">
    <property type="component" value="Unplaced"/>
</dbReference>
<dbReference type="Pfam" id="PF04108">
    <property type="entry name" value="ATG17_like"/>
    <property type="match status" value="1"/>
</dbReference>
<keyword evidence="14" id="KW-0539">Nucleus</keyword>
<dbReference type="GO" id="GO:0005829">
    <property type="term" value="C:cytosol"/>
    <property type="evidence" value="ECO:0007669"/>
    <property type="project" value="UniProtKB-SubCell"/>
</dbReference>
<dbReference type="Ensembl" id="ENSOMET00000006944.1">
    <property type="protein sequence ID" value="ENSOMEP00000005759.1"/>
    <property type="gene ID" value="ENSOMEG00000006857.1"/>
</dbReference>
<keyword evidence="9" id="KW-0072">Autophagy</keyword>
<evidence type="ECO:0000313" key="24">
    <source>
        <dbReference type="Proteomes" id="UP000261560"/>
    </source>
</evidence>
<dbReference type="GO" id="GO:0034727">
    <property type="term" value="P:piecemeal microautophagy of the nucleus"/>
    <property type="evidence" value="ECO:0007669"/>
    <property type="project" value="TreeGrafter"/>
</dbReference>
<evidence type="ECO:0000256" key="13">
    <source>
        <dbReference type="ARBA" id="ARBA00023228"/>
    </source>
</evidence>
<dbReference type="GO" id="GO:0019901">
    <property type="term" value="F:protein kinase binding"/>
    <property type="evidence" value="ECO:0007669"/>
    <property type="project" value="UniProtKB-ARBA"/>
</dbReference>
<dbReference type="GO" id="GO:0000422">
    <property type="term" value="P:autophagy of mitochondrion"/>
    <property type="evidence" value="ECO:0007669"/>
    <property type="project" value="TreeGrafter"/>
</dbReference>
<feature type="region of interest" description="Disordered" evidence="20">
    <location>
        <begin position="1211"/>
        <end position="1241"/>
    </location>
</feature>
<dbReference type="InterPro" id="IPR045326">
    <property type="entry name" value="ATG17-like_dom"/>
</dbReference>
<evidence type="ECO:0000256" key="7">
    <source>
        <dbReference type="ARBA" id="ARBA00022553"/>
    </source>
</evidence>
<evidence type="ECO:0000256" key="3">
    <source>
        <dbReference type="ARBA" id="ARBA00004371"/>
    </source>
</evidence>
<sequence>MKLYVFQVNNGSTLTFDTDLAVQTVHQLKHAIQAKYKIAIQHQVLVVNGGECMAVDRRVCSYSAGTETNPIFLFNKEMILSDRDPTIPKTTFSIESEIQVKVEESLLMPAVFHTVASRTQLALEMFEVANKLCSFCERLVHDEHLQHQGWAAIMANLDDCTLSYQRLLTKFNTSYTNYQHDLEEIKVKLSKLGTAVSVMARIPLLECLTRHSYKESMEKSSSSPGRDSDETEEEKSTDSVLCTARARMPHKSPSTLSASGLAAEEPRGDQATNEMADSGELKAALLDDSTPELTNQPLFNVTLLDWINVQDRPNDVEAVVRKCFDSINRLDPRIIQPFLGDCCETIAKLDNQNMKAIKGLEDRLYALDQMIASCKKLVNEQKELAQGFLANQKRAENLKDTSVLPDLCLSHTNQLMIMLNNHRKLLDIKKKCTTAKQELANNLQVRLKWCCYVMLHADQDAEKLQALLRLLTELMERVRVVEALSTVPQMYCLAVVEVVRRKMFMRHYRAWANALVKDGKRLYEAEKFKRESFGKLFRKSFLRNRLFRGLDSWPPTSFCTRKPRKFDDELPDISLDDLQYLKSCCPDEVQPFLMVPAMCDFEPLNRHVEKLHQLVQAAQSVDEMSQTITDLLSEQRASYSQTSQRSTALTPQSEKTPTSPKTPPPPLSLQGPICQPLPVPAPLEDLSPDSIDAQTFDFETIGHPNMDPVLQQGSLDLDSLAESPESDFMSAVNEFVIEENLASPNPISEPISPEMMVESLYSSVINAIDNKRMQDTTTLQRESSKISELTQVLEKYQSAAEESVSKFRSVKDDLRHLKSLVLKERNDFTLALHSLAAEVSGAVGGVYQNHEMQLKEQHLGELLNLRQELEQQIHNLTEENQLNQNIVRDVQRAMLELEGLLERKEKELTQLENEKERWGEKEGGLNERIGNLEQTMSEQTEEIRMLSALRDSLSGQLENLHFEIERSQQKIRQEMEAASQSHLKELEDRLKQEHRTELETISKDNREALEHLTAENNAKSTTSASHHAAAIQEKDAKIKDLEARLTELAEMRCKLEVELALKESESEEVKNHLEESKTQQSETVKTQVEAETKTIREELAGLRKQLQAKNEEYEVDLAELRALMRIEKDHCISELVDRHDEETALLHGNLSSLKQQFQEAQRSHGEQQQNLTERFSQQIAALTQEKEEQVRSFRALEQELRTLIGGLQSENDRLSKESKKEEAAAAEGFRELEQQKEETEKRLLDKIRQLETELSEKKKFSKSDEGLSLHAESRADSGGPLSLDSALQERLQQERASLQMQMELLEKKKNEEMQNLKTSLIAEQQTNFNTVLTREKMKKEQIIGDLTEKLRQVTQQQEKDKALIETLSEDRASVMQEKKHLEEELNRLRSTVLASSSMFTSTPPVQEPAEGGAVAAAAARVLPVAESLADTERLTSVAAMADNEHVDSAVEASMVTVQDSIMSEEKQRIILLERTLHMKEEENKRLSQRLMSQSMSSVSSRHSDKIAIRDFQVGDLVLIILDERHDNYVLFTVGPTLYFLHSESLTALDLKPASGTSRRPWVLGKVLEKEYCQAKKAQNRFKVPLGTKFYRVKAVPWNRKV</sequence>
<dbReference type="InterPro" id="IPR040040">
    <property type="entry name" value="ATG11"/>
</dbReference>
<feature type="region of interest" description="Disordered" evidence="20">
    <location>
        <begin position="1255"/>
        <end position="1282"/>
    </location>
</feature>
<organism evidence="23 24">
    <name type="scientific">Oryzias melastigma</name>
    <name type="common">Marine medaka</name>
    <dbReference type="NCBI Taxonomy" id="30732"/>
    <lineage>
        <taxon>Eukaryota</taxon>
        <taxon>Metazoa</taxon>
        <taxon>Chordata</taxon>
        <taxon>Craniata</taxon>
        <taxon>Vertebrata</taxon>
        <taxon>Euteleostomi</taxon>
        <taxon>Actinopterygii</taxon>
        <taxon>Neopterygii</taxon>
        <taxon>Teleostei</taxon>
        <taxon>Neoteleostei</taxon>
        <taxon>Acanthomorphata</taxon>
        <taxon>Ovalentaria</taxon>
        <taxon>Atherinomorphae</taxon>
        <taxon>Beloniformes</taxon>
        <taxon>Adrianichthyidae</taxon>
        <taxon>Oryziinae</taxon>
        <taxon>Oryzias</taxon>
    </lineage>
</organism>
<feature type="compositionally biased region" description="Basic and acidic residues" evidence="20">
    <location>
        <begin position="1255"/>
        <end position="1275"/>
    </location>
</feature>
<dbReference type="GeneID" id="112147394"/>
<evidence type="ECO:0000256" key="9">
    <source>
        <dbReference type="ARBA" id="ARBA00023006"/>
    </source>
</evidence>
<proteinExistence type="predicted"/>
<keyword evidence="8" id="KW-0653">Protein transport</keyword>
<evidence type="ECO:0000256" key="11">
    <source>
        <dbReference type="ARBA" id="ARBA00023054"/>
    </source>
</evidence>
<dbReference type="GO" id="GO:0031090">
    <property type="term" value="C:organelle membrane"/>
    <property type="evidence" value="ECO:0007669"/>
    <property type="project" value="UniProtKB-ARBA"/>
</dbReference>
<feature type="coiled-coil region" evidence="19">
    <location>
        <begin position="852"/>
        <end position="977"/>
    </location>
</feature>
<feature type="region of interest" description="Disordered" evidence="20">
    <location>
        <begin position="215"/>
        <end position="275"/>
    </location>
</feature>
<feature type="region of interest" description="Disordered" evidence="20">
    <location>
        <begin position="1064"/>
        <end position="1089"/>
    </location>
</feature>
<evidence type="ECO:0000256" key="18">
    <source>
        <dbReference type="ARBA" id="ARBA00080154"/>
    </source>
</evidence>
<evidence type="ECO:0000256" key="8">
    <source>
        <dbReference type="ARBA" id="ARBA00022927"/>
    </source>
</evidence>
<dbReference type="Pfam" id="PF10377">
    <property type="entry name" value="ATG11"/>
    <property type="match status" value="1"/>
</dbReference>
<feature type="compositionally biased region" description="Basic and acidic residues" evidence="20">
    <location>
        <begin position="1064"/>
        <end position="1077"/>
    </location>
</feature>
<reference evidence="23" key="1">
    <citation type="submission" date="2025-08" db="UniProtKB">
        <authorList>
            <consortium name="Ensembl"/>
        </authorList>
    </citation>
    <scope>IDENTIFICATION</scope>
</reference>
<evidence type="ECO:0000256" key="14">
    <source>
        <dbReference type="ARBA" id="ARBA00023242"/>
    </source>
</evidence>
<protein>
    <recommendedName>
        <fullName evidence="17">RB1-inducible coiled-coil protein 1</fullName>
    </recommendedName>
    <alternativeName>
        <fullName evidence="18">FAK family kinase-interacting protein of 200 kDa</fullName>
    </alternativeName>
</protein>
<evidence type="ECO:0000256" key="16">
    <source>
        <dbReference type="ARBA" id="ARBA00053494"/>
    </source>
</evidence>
<accession>A0A3B3BKH9</accession>
<dbReference type="PaxDb" id="30732-ENSOMEP00000005759"/>
<keyword evidence="5" id="KW-0813">Transport</keyword>
<dbReference type="OMA" id="LMHTQNC"/>
<dbReference type="InterPro" id="IPR019460">
    <property type="entry name" value="Atg11_C"/>
</dbReference>
<dbReference type="GO" id="GO:0000045">
    <property type="term" value="P:autophagosome assembly"/>
    <property type="evidence" value="ECO:0007669"/>
    <property type="project" value="InterPro"/>
</dbReference>
<feature type="domain" description="Autophagy-related protein 11 C-terminal" evidence="22">
    <location>
        <begin position="1487"/>
        <end position="1595"/>
    </location>
</feature>
<keyword evidence="7" id="KW-0597">Phosphoprotein</keyword>
<keyword evidence="12" id="KW-0804">Transcription</keyword>
<evidence type="ECO:0000256" key="17">
    <source>
        <dbReference type="ARBA" id="ARBA00069790"/>
    </source>
</evidence>
<dbReference type="FunFam" id="3.10.20.90:FF:000049">
    <property type="entry name" value="RB1-inducible coiled-coil protein 1 isoform X1"/>
    <property type="match status" value="1"/>
</dbReference>
<dbReference type="GO" id="GO:0061709">
    <property type="term" value="P:reticulophagy"/>
    <property type="evidence" value="ECO:0007669"/>
    <property type="project" value="TreeGrafter"/>
</dbReference>
<feature type="coiled-coil region" evidence="19">
    <location>
        <begin position="1288"/>
        <end position="1315"/>
    </location>
</feature>
<dbReference type="PANTHER" id="PTHR13222">
    <property type="entry name" value="RB1-INDUCIBLE COILED-COIL"/>
    <property type="match status" value="1"/>
</dbReference>
<dbReference type="GO" id="GO:1990316">
    <property type="term" value="C:Atg1/ULK1 kinase complex"/>
    <property type="evidence" value="ECO:0007669"/>
    <property type="project" value="TreeGrafter"/>
</dbReference>
<evidence type="ECO:0000313" key="23">
    <source>
        <dbReference type="Ensembl" id="ENSOMEP00000005759.1"/>
    </source>
</evidence>
<feature type="region of interest" description="Disordered" evidence="20">
    <location>
        <begin position="636"/>
        <end position="673"/>
    </location>
</feature>
<dbReference type="GO" id="GO:0034517">
    <property type="term" value="P:ribophagy"/>
    <property type="evidence" value="ECO:0007669"/>
    <property type="project" value="TreeGrafter"/>
</dbReference>
<keyword evidence="24" id="KW-1185">Reference proteome</keyword>
<comment type="subcellular location">
    <subcellularLocation>
        <location evidence="4">Cytoplasm</location>
        <location evidence="4">Cytosol</location>
    </subcellularLocation>
    <subcellularLocation>
        <location evidence="3">Lysosome</location>
    </subcellularLocation>
    <subcellularLocation>
        <location evidence="1">Nucleus</location>
    </subcellularLocation>
    <subcellularLocation>
        <location evidence="2">Preautophagosomal structure</location>
    </subcellularLocation>
</comment>
<dbReference type="GO" id="GO:0061723">
    <property type="term" value="P:glycophagy"/>
    <property type="evidence" value="ECO:0007669"/>
    <property type="project" value="TreeGrafter"/>
</dbReference>
<evidence type="ECO:0000259" key="21">
    <source>
        <dbReference type="Pfam" id="PF04108"/>
    </source>
</evidence>
<name>A0A3B3BKH9_ORYME</name>
<keyword evidence="13" id="KW-0458">Lysosome</keyword>
<evidence type="ECO:0000256" key="10">
    <source>
        <dbReference type="ARBA" id="ARBA00023015"/>
    </source>
</evidence>
<feature type="coiled-coil region" evidence="19">
    <location>
        <begin position="1364"/>
        <end position="1391"/>
    </location>
</feature>
<dbReference type="CDD" id="cd17060">
    <property type="entry name" value="Ubl_RB1CC1"/>
    <property type="match status" value="1"/>
</dbReference>
<dbReference type="GeneTree" id="ENSGT00390000015871"/>
<keyword evidence="15" id="KW-0131">Cell cycle</keyword>
<evidence type="ECO:0000256" key="2">
    <source>
        <dbReference type="ARBA" id="ARBA00004329"/>
    </source>
</evidence>
<dbReference type="GO" id="GO:0015031">
    <property type="term" value="P:protein transport"/>
    <property type="evidence" value="ECO:0007669"/>
    <property type="project" value="UniProtKB-KW"/>
</dbReference>
<keyword evidence="11 19" id="KW-0175">Coiled coil</keyword>
<dbReference type="Gene3D" id="3.10.20.90">
    <property type="entry name" value="Phosphatidylinositol 3-kinase Catalytic Subunit, Chain A, domain 1"/>
    <property type="match status" value="1"/>
</dbReference>
<feature type="domain" description="Autophagy protein ATG17-like" evidence="21">
    <location>
        <begin position="121"/>
        <end position="536"/>
    </location>
</feature>
<comment type="function">
    <text evidence="16">Involved in autophagy. Regulates early events but also late events of autophagosome formation through direct interaction with Atg16L1. Required for the formation of the autophagosome-like double-membrane structure that surrounds the Salmonella-containing vacuole (SCV) during S.typhimurium infection and subsequent xenophagy. Involved in repair of DNA damage caused by ionizing radiation, which subsequently improves cell survival by decreasing apoptosis. Inhibits PTK2/FAK1 and PTK2B/PYK2 kinase activity, affecting their downstream signaling pathways. Plays a role as a modulator of TGF-beta-signaling by restricting substrate specificity of RNF111. Functions as a DNA-binding transcription factor. Is a potent regulator of the RB1 pathway through induction of RB1 expression. Plays a crucial role in muscular differentiation. Plays an indispensable role in fetal hematopoiesis and in the regulation of neuronal homeostasis.</text>
</comment>
<dbReference type="STRING" id="30732.ENSOMEP00000005759"/>
<reference evidence="23" key="2">
    <citation type="submission" date="2025-09" db="UniProtKB">
        <authorList>
            <consortium name="Ensembl"/>
        </authorList>
    </citation>
    <scope>IDENTIFICATION</scope>
</reference>
<evidence type="ECO:0000256" key="19">
    <source>
        <dbReference type="SAM" id="Coils"/>
    </source>
</evidence>
<evidence type="ECO:0000256" key="6">
    <source>
        <dbReference type="ARBA" id="ARBA00022490"/>
    </source>
</evidence>
<dbReference type="GO" id="GO:0008285">
    <property type="term" value="P:negative regulation of cell population proliferation"/>
    <property type="evidence" value="ECO:0007669"/>
    <property type="project" value="UniProtKB-ARBA"/>
</dbReference>